<dbReference type="InterPro" id="IPR004474">
    <property type="entry name" value="LytR_CpsA_psr"/>
</dbReference>
<protein>
    <submittedName>
        <fullName evidence="4">Transcriptional regulator</fullName>
    </submittedName>
</protein>
<comment type="caution">
    <text evidence="4">The sequence shown here is derived from an EMBL/GenBank/DDBJ whole genome shotgun (WGS) entry which is preliminary data.</text>
</comment>
<proteinExistence type="inferred from homology"/>
<evidence type="ECO:0000313" key="4">
    <source>
        <dbReference type="EMBL" id="TLS38502.1"/>
    </source>
</evidence>
<dbReference type="Gene3D" id="3.40.630.190">
    <property type="entry name" value="LCP protein"/>
    <property type="match status" value="1"/>
</dbReference>
<comment type="similarity">
    <text evidence="1">Belongs to the LytR/CpsA/Psr (LCP) family.</text>
</comment>
<reference evidence="4 5" key="1">
    <citation type="submission" date="2019-04" db="EMBL/GenBank/DDBJ databases">
        <title>Bacillus caeni sp. nov., a bacterium isolated from mangrove sediment.</title>
        <authorList>
            <person name="Huang H."/>
            <person name="Mo K."/>
            <person name="Hu Y."/>
        </authorList>
    </citation>
    <scope>NUCLEOTIDE SEQUENCE [LARGE SCALE GENOMIC DNA]</scope>
    <source>
        <strain evidence="4 5">HB172195</strain>
    </source>
</reference>
<evidence type="ECO:0000259" key="3">
    <source>
        <dbReference type="Pfam" id="PF03816"/>
    </source>
</evidence>
<accession>A0A5R9F493</accession>
<keyword evidence="2" id="KW-1133">Transmembrane helix</keyword>
<keyword evidence="5" id="KW-1185">Reference proteome</keyword>
<dbReference type="Pfam" id="PF03816">
    <property type="entry name" value="LytR_cpsA_psr"/>
    <property type="match status" value="1"/>
</dbReference>
<keyword evidence="2" id="KW-0812">Transmembrane</keyword>
<dbReference type="GO" id="GO:0071555">
    <property type="term" value="P:cell wall organization"/>
    <property type="evidence" value="ECO:0007669"/>
    <property type="project" value="UniProtKB-KW"/>
</dbReference>
<dbReference type="NCBIfam" id="TIGR00350">
    <property type="entry name" value="lytR_cpsA_psr"/>
    <property type="match status" value="1"/>
</dbReference>
<dbReference type="RefSeq" id="WP_171016685.1">
    <property type="nucleotide sequence ID" value="NZ_SWLG01000003.1"/>
</dbReference>
<dbReference type="InterPro" id="IPR050922">
    <property type="entry name" value="LytR/CpsA/Psr_CW_biosynth"/>
</dbReference>
<dbReference type="PANTHER" id="PTHR33392">
    <property type="entry name" value="POLYISOPRENYL-TEICHOIC ACID--PEPTIDOGLYCAN TEICHOIC ACID TRANSFERASE TAGU"/>
    <property type="match status" value="1"/>
</dbReference>
<keyword evidence="2" id="KW-0472">Membrane</keyword>
<dbReference type="PANTHER" id="PTHR33392:SF6">
    <property type="entry name" value="POLYISOPRENYL-TEICHOIC ACID--PEPTIDOGLYCAN TEICHOIC ACID TRANSFERASE TAGU"/>
    <property type="match status" value="1"/>
</dbReference>
<evidence type="ECO:0000256" key="1">
    <source>
        <dbReference type="ARBA" id="ARBA00006068"/>
    </source>
</evidence>
<evidence type="ECO:0000313" key="5">
    <source>
        <dbReference type="Proteomes" id="UP000308230"/>
    </source>
</evidence>
<dbReference type="Proteomes" id="UP000308230">
    <property type="component" value="Unassembled WGS sequence"/>
</dbReference>
<organism evidence="4 5">
    <name type="scientific">Exobacillus caeni</name>
    <dbReference type="NCBI Taxonomy" id="2574798"/>
    <lineage>
        <taxon>Bacteria</taxon>
        <taxon>Bacillati</taxon>
        <taxon>Bacillota</taxon>
        <taxon>Bacilli</taxon>
        <taxon>Bacillales</taxon>
        <taxon>Guptibacillaceae</taxon>
        <taxon>Exobacillus</taxon>
    </lineage>
</organism>
<name>A0A5R9F493_9BACL</name>
<gene>
    <name evidence="4" type="ORF">FCL54_05015</name>
</gene>
<dbReference type="EMBL" id="SWLG01000003">
    <property type="protein sequence ID" value="TLS38502.1"/>
    <property type="molecule type" value="Genomic_DNA"/>
</dbReference>
<sequence length="339" mass="38755">MSNSRMKTRRKRKRIRRWLKVSILFVILIMFSVVGYGGYLAFTINKTASGSYEELDRGEKSELRYEDVTLGKDPVTILLTGVEDYSGGQGRSDVLILVAINPETKEKTVLSIPRDTRTYIEKIDRKDKITHSYSYGGMDATIQAVQDLLDVPVDYYIETNFDGFEEAVDALGGITLDVPFDFKTYDRDGRWVVFEEGPMEMDGREALAYVRMRKQDPRGDFGRNERQQQAIKAMLEEAVSVGSITKVDNMIESVGRNVKTNISMKELFGMRNFYKELQNKSMDTIDLKGEDAYIDNVYYFVPFEDSIEEASQELKSVLEIEDNDVVQSSDEESDGYSNE</sequence>
<feature type="domain" description="Cell envelope-related transcriptional attenuator" evidence="3">
    <location>
        <begin position="91"/>
        <end position="238"/>
    </location>
</feature>
<evidence type="ECO:0000256" key="2">
    <source>
        <dbReference type="SAM" id="Phobius"/>
    </source>
</evidence>
<dbReference type="AlphaFoldDB" id="A0A5R9F493"/>
<feature type="transmembrane region" description="Helical" evidence="2">
    <location>
        <begin position="21"/>
        <end position="42"/>
    </location>
</feature>